<dbReference type="Proteomes" id="UP000260351">
    <property type="component" value="Unassembled WGS sequence"/>
</dbReference>
<dbReference type="AlphaFoldDB" id="A0A3E1KBG3"/>
<dbReference type="OrthoDB" id="6191933at2"/>
<proteinExistence type="predicted"/>
<protein>
    <submittedName>
        <fullName evidence="2">Uncharacterized protein</fullName>
    </submittedName>
</protein>
<keyword evidence="3" id="KW-1185">Reference proteome</keyword>
<organism evidence="2 3">
    <name type="scientific">Wenzhouxiangella sediminis</name>
    <dbReference type="NCBI Taxonomy" id="1792836"/>
    <lineage>
        <taxon>Bacteria</taxon>
        <taxon>Pseudomonadati</taxon>
        <taxon>Pseudomonadota</taxon>
        <taxon>Gammaproteobacteria</taxon>
        <taxon>Chromatiales</taxon>
        <taxon>Wenzhouxiangellaceae</taxon>
        <taxon>Wenzhouxiangella</taxon>
    </lineage>
</organism>
<gene>
    <name evidence="2" type="ORF">DZC52_02850</name>
</gene>
<reference evidence="2 3" key="1">
    <citation type="submission" date="2018-08" db="EMBL/GenBank/DDBJ databases">
        <title>Wenzhouxiangella salilacus sp. nov., a novel bacterium isolated from a saline lake in Xinjiang Province, China.</title>
        <authorList>
            <person name="Han S."/>
        </authorList>
    </citation>
    <scope>NUCLEOTIDE SEQUENCE [LARGE SCALE GENOMIC DNA]</scope>
    <source>
        <strain evidence="2 3">XDB06</strain>
    </source>
</reference>
<feature type="signal peptide" evidence="1">
    <location>
        <begin position="1"/>
        <end position="26"/>
    </location>
</feature>
<evidence type="ECO:0000256" key="1">
    <source>
        <dbReference type="SAM" id="SignalP"/>
    </source>
</evidence>
<accession>A0A3E1KBG3</accession>
<feature type="chain" id="PRO_5017583524" evidence="1">
    <location>
        <begin position="27"/>
        <end position="616"/>
    </location>
</feature>
<evidence type="ECO:0000313" key="2">
    <source>
        <dbReference type="EMBL" id="RFF31946.1"/>
    </source>
</evidence>
<dbReference type="RefSeq" id="WP_116649604.1">
    <property type="nucleotide sequence ID" value="NZ_QUZK01000014.1"/>
</dbReference>
<sequence length="616" mass="68760">MTHPRSPVLRWILALCLVAAAQSGQAEPPDPKQVWRTDGGRMTLEIRGDFLPDFGIEVVHRGEPVASRKRLHFTVEQIEAIRIHAPWGIFHSIFQDSGRLTANTDLVLRRGERELRLDRIQIIPGERDGHALFLAMDAEGNHLFTMSHLHVELETETSGFSAANAEVEASAYLAEQLDLPQMAGMPIALGWLDLDLSIPEGAELAGTPPGCTERPIWPQDGQFEADVTLIGMGNVAYQGIQPRTGRIKTAPSATLKNESQADIPWIGHFTQLASYPYMPEDQHPFLVWNIYKIADGRMEMLAASGAKHAFFTVNQQCDLNCNNNHVLWPGCEDTYSSGNNDTSTYQGPRDEIEASVGRWENCGSFFDPECTGGQTDFSGQWLNRLLIDPDEFQQPDTQYFMDAWYVIQYDTNIWNGMGFRPIDPTPSGSGWFMNPGTFSQGPVISQWVAENNTDPMADHDVIIIPSETPAADYPDNMPQGHLRLLVKVTETQPGRYRYNYALQNYDFDRALDGFKIAVPTDAAITDIHFGDVDDNPNNDWVTTVGNGFVSFRAVEGNRLGWFTLFNFEIEIDAAPVDSQVRLDLGQDAVQPELSVETLGPASGSELLFEDRFIDVY</sequence>
<keyword evidence="1" id="KW-0732">Signal</keyword>
<dbReference type="EMBL" id="QUZK01000014">
    <property type="protein sequence ID" value="RFF31946.1"/>
    <property type="molecule type" value="Genomic_DNA"/>
</dbReference>
<name>A0A3E1KBG3_9GAMM</name>
<evidence type="ECO:0000313" key="3">
    <source>
        <dbReference type="Proteomes" id="UP000260351"/>
    </source>
</evidence>
<comment type="caution">
    <text evidence="2">The sequence shown here is derived from an EMBL/GenBank/DDBJ whole genome shotgun (WGS) entry which is preliminary data.</text>
</comment>